<dbReference type="AlphaFoldDB" id="A0A1B2HBY2"/>
<evidence type="ECO:0000313" key="1">
    <source>
        <dbReference type="EMBL" id="ANZ35238.1"/>
    </source>
</evidence>
<dbReference type="EMBL" id="CP016793">
    <property type="protein sequence ID" value="ANZ35238.1"/>
    <property type="molecule type" value="Genomic_DNA"/>
</dbReference>
<organism evidence="1 2">
    <name type="scientific">Lentzea guizhouensis</name>
    <dbReference type="NCBI Taxonomy" id="1586287"/>
    <lineage>
        <taxon>Bacteria</taxon>
        <taxon>Bacillati</taxon>
        <taxon>Actinomycetota</taxon>
        <taxon>Actinomycetes</taxon>
        <taxon>Pseudonocardiales</taxon>
        <taxon>Pseudonocardiaceae</taxon>
        <taxon>Lentzea</taxon>
    </lineage>
</organism>
<keyword evidence="2" id="KW-1185">Reference proteome</keyword>
<evidence type="ECO:0000313" key="2">
    <source>
        <dbReference type="Proteomes" id="UP000093053"/>
    </source>
</evidence>
<gene>
    <name evidence="1" type="ORF">BBK82_03270</name>
</gene>
<dbReference type="STRING" id="1586287.BBK82_03270"/>
<dbReference type="KEGG" id="led:BBK82_03270"/>
<dbReference type="Proteomes" id="UP000093053">
    <property type="component" value="Chromosome"/>
</dbReference>
<protein>
    <submittedName>
        <fullName evidence="1">Uncharacterized protein</fullName>
    </submittedName>
</protein>
<sequence length="85" mass="10285">MDEYMRTLLANMPPLAAEPWPTHVFMTHRQFDVLKRYTAAAPPFLQRPDDLGVVAPLAGVQVVLLPERTWWQRFRARLRRWRWWR</sequence>
<name>A0A1B2HBY2_9PSEU</name>
<proteinExistence type="predicted"/>
<accession>A0A1B2HBY2</accession>
<reference evidence="1 2" key="1">
    <citation type="submission" date="2016-07" db="EMBL/GenBank/DDBJ databases">
        <title>Complete genome sequence of the Lentzea guizhouensis DHS C013.</title>
        <authorList>
            <person name="Cao C."/>
        </authorList>
    </citation>
    <scope>NUCLEOTIDE SEQUENCE [LARGE SCALE GENOMIC DNA]</scope>
    <source>
        <strain evidence="1 2">DHS C013</strain>
    </source>
</reference>